<dbReference type="SUPFAM" id="SSF117074">
    <property type="entry name" value="Hypothetical protein PA1324"/>
    <property type="match status" value="1"/>
</dbReference>
<feature type="compositionally biased region" description="Low complexity" evidence="4">
    <location>
        <begin position="1340"/>
        <end position="1393"/>
    </location>
</feature>
<feature type="domain" description="SD-repeat containing protein B" evidence="6">
    <location>
        <begin position="1195"/>
        <end position="1297"/>
    </location>
</feature>
<keyword evidence="5" id="KW-1133">Transmembrane helix</keyword>
<dbReference type="Proteomes" id="UP000664601">
    <property type="component" value="Unassembled WGS sequence"/>
</dbReference>
<feature type="compositionally biased region" description="Polar residues" evidence="4">
    <location>
        <begin position="1515"/>
        <end position="1545"/>
    </location>
</feature>
<dbReference type="Pfam" id="PF17210">
    <property type="entry name" value="SdrD_B"/>
    <property type="match status" value="1"/>
</dbReference>
<proteinExistence type="predicted"/>
<feature type="compositionally biased region" description="Polar residues" evidence="4">
    <location>
        <begin position="176"/>
        <end position="188"/>
    </location>
</feature>
<keyword evidence="3" id="KW-0732">Signal</keyword>
<evidence type="ECO:0000256" key="5">
    <source>
        <dbReference type="SAM" id="Phobius"/>
    </source>
</evidence>
<reference evidence="7 8" key="1">
    <citation type="submission" date="2021-03" db="EMBL/GenBank/DDBJ databases">
        <title>Enterococcal diversity collection.</title>
        <authorList>
            <person name="Gilmore M.S."/>
            <person name="Schwartzman J."/>
            <person name="Van Tyne D."/>
            <person name="Martin M."/>
            <person name="Earl A.M."/>
            <person name="Manson A.L."/>
            <person name="Straub T."/>
            <person name="Salamzade R."/>
            <person name="Saavedra J."/>
            <person name="Lebreton F."/>
            <person name="Prichula J."/>
            <person name="Schaufler K."/>
            <person name="Gaca A."/>
            <person name="Sgardioli B."/>
            <person name="Wagenaar J."/>
            <person name="Strong T."/>
        </authorList>
    </citation>
    <scope>NUCLEOTIDE SEQUENCE [LARGE SCALE GENOMIC DNA]</scope>
    <source>
        <strain evidence="7 8">669A</strain>
    </source>
</reference>
<dbReference type="InterPro" id="IPR033764">
    <property type="entry name" value="Sdr_B"/>
</dbReference>
<evidence type="ECO:0000313" key="7">
    <source>
        <dbReference type="EMBL" id="MBO1305995.1"/>
    </source>
</evidence>
<keyword evidence="2" id="KW-0964">Secreted</keyword>
<feature type="compositionally biased region" description="Pro residues" evidence="4">
    <location>
        <begin position="1394"/>
        <end position="1408"/>
    </location>
</feature>
<protein>
    <recommendedName>
        <fullName evidence="6">SD-repeat containing protein B domain-containing protein</fullName>
    </recommendedName>
</protein>
<feature type="compositionally biased region" description="Low complexity" evidence="4">
    <location>
        <begin position="1409"/>
        <end position="1418"/>
    </location>
</feature>
<comment type="caution">
    <text evidence="7">The sequence shown here is derived from an EMBL/GenBank/DDBJ whole genome shotgun (WGS) entry which is preliminary data.</text>
</comment>
<keyword evidence="5" id="KW-0472">Membrane</keyword>
<dbReference type="EMBL" id="JAFREM010000012">
    <property type="protein sequence ID" value="MBO1305995.1"/>
    <property type="molecule type" value="Genomic_DNA"/>
</dbReference>
<gene>
    <name evidence="7" type="ORF">JZO70_07475</name>
</gene>
<evidence type="ECO:0000256" key="1">
    <source>
        <dbReference type="ARBA" id="ARBA00004613"/>
    </source>
</evidence>
<evidence type="ECO:0000259" key="6">
    <source>
        <dbReference type="Pfam" id="PF17210"/>
    </source>
</evidence>
<keyword evidence="5" id="KW-0812">Transmembrane</keyword>
<sequence>MKNKRINTIIVLLFLLSLVLPTVFATRSLAEGLEGKFSLDSFEKISQVNEQLTAETKLTVQPSEEEQEIQLELSDNFLVVEADQSIINTSSNETLGAYSVDGQQVTLQLPALEEATQIALQLAGTYQNDGNDVTITQLETQEQLAFLPDQIPIVEEEPIETGSSEETSREVEETPDSVSPSARNTTLSMTAELYERDIVDGTESFDDDSSPGNDDDPNNQIVRSFDTITYPLKMTINDSAGGTLQNIKVRITGILHNGIVNGRTNAVFTDHSTNDTTNNTVTYEDEYTITSSSSAITYPIIVSVLGADHGVSLHPEFHVQVISVDGVDVTAENIEESFTDIAPRTVSSKVSIAPKISSGTIRYASETIITESAYDENHRTIPIGVELMAVPLAGKTDIKGAAFPSGDLKMKLSLNGRVVWDNAEGNPGPVQQLDFDGVDQAPFIVDYHNNTYGRGPNGISQNPNTWSNAASVEYRQAQFNDSRSYWAGSNIADRETYNGTNSVYSSGRYGIDGFDLKNDVEIDVSDYEIGDSFPTWRADGYTGRVVYTPQEKVFTNQTLGLLLPDDYAYEGRLNPDNRHNTLYYRATLTFVEEDGTEKTNTTEFSMRNEIPGLNGALSSIFKNPDTGLAFGKYDISNDIHPYGDGQAVNGAKVALSGGGGFGDSASNGGYQYLQKWNTDSFQMKADDFASNETMLKKIHIFGRISNNTPLNEGYWYGISKKSNPNTLKNLKNATIKDYDWFTGSQIQANHSYQQVGAVLIDKNIPVARSWKYNASEGKKGVQLTIVTDKLGSSTTAGTPNVYVAEMAVFRDSERHFFDPNDPAESYNDPNRYSITEGYSVYNETKYDEDNKLEELQSPVNRHTKFDTLGIVPVKVSNAIKSDKTGYYSTETTTWTIHDNGFIASQNYNDDDEIVWTVTLPPGLSYQYGTGKYGGIDLEPATVVTNPDSSQTLTWRVPVTSTPEQTAVLDDIQFETLFDDLNIDYVNNTTSLEVKSVISTEKDTSDEELRTATATINVTNIGRLSIYQTIAPAFGEVDDAYKVTITPYTSMNDEDKVRGIVPLDKGGSNLGSNFTGSNQLKAIDTELETDQTVRIYLNNSLIKERNPNAVNVGQNGWYPYTGSSQDLSDVQTVLYEFQETLSPNDTANIHLTMENDGNKYGDIYRHQAYGNSAANYREPVHSSIAQHSIKGRKLSGRVWLDDNEDGQLDASEQGIKDVPVTLYKEENGNYVKVTENLRGQSLTAVKTDEDGKYTFTYLPAGKYVVAFDSDSSPLEDMEVTQFNVGNAATSSKVDLDDQLTEIDGWNTILSTEFPELTAMPNPLFKQTNLNLGVYPKPVDPPTTSESESSTEDTTTPPTDTGTVPTTTPPDESSTLPTETSPSTAPPDTSETVPSTEPPKPSSDPEPSSEPPESSSEPEPSSVPPKPTEPTGDTSTDSTTKPSESDSEPSDTTGTTGTTTDSTTSGTSSTTNSTTTPPTGSTTSSSVSRPSSSGPGSSEPGSSAPGNGSNNAEPPGSDTNNQGQVVIPGNSNVPPGSRINLPSTTASNERRRTLLPRTNDTKQNLIFVLGIGVLVIAGRLWYKQRKID</sequence>
<accession>A0ABS3L8Q8</accession>
<feature type="compositionally biased region" description="Low complexity" evidence="4">
    <location>
        <begin position="1448"/>
        <end position="1509"/>
    </location>
</feature>
<evidence type="ECO:0000256" key="3">
    <source>
        <dbReference type="ARBA" id="ARBA00022729"/>
    </source>
</evidence>
<evidence type="ECO:0000256" key="4">
    <source>
        <dbReference type="SAM" id="MobiDB-lite"/>
    </source>
</evidence>
<feature type="compositionally biased region" description="Acidic residues" evidence="4">
    <location>
        <begin position="203"/>
        <end position="217"/>
    </location>
</feature>
<keyword evidence="8" id="KW-1185">Reference proteome</keyword>
<feature type="region of interest" description="Disordered" evidence="4">
    <location>
        <begin position="201"/>
        <end position="221"/>
    </location>
</feature>
<evidence type="ECO:0000313" key="8">
    <source>
        <dbReference type="Proteomes" id="UP000664601"/>
    </source>
</evidence>
<name>A0ABS3L8Q8_9ENTE</name>
<feature type="region of interest" description="Disordered" evidence="4">
    <location>
        <begin position="1331"/>
        <end position="1551"/>
    </location>
</feature>
<feature type="compositionally biased region" description="Low complexity" evidence="4">
    <location>
        <begin position="1427"/>
        <end position="1440"/>
    </location>
</feature>
<comment type="subcellular location">
    <subcellularLocation>
        <location evidence="1">Secreted</location>
    </subcellularLocation>
</comment>
<feature type="transmembrane region" description="Helical" evidence="5">
    <location>
        <begin position="1563"/>
        <end position="1580"/>
    </location>
</feature>
<dbReference type="InterPro" id="IPR013783">
    <property type="entry name" value="Ig-like_fold"/>
</dbReference>
<evidence type="ECO:0000256" key="2">
    <source>
        <dbReference type="ARBA" id="ARBA00022525"/>
    </source>
</evidence>
<feature type="region of interest" description="Disordered" evidence="4">
    <location>
        <begin position="155"/>
        <end position="188"/>
    </location>
</feature>
<organism evidence="7 8">
    <name type="scientific">Candidatus Enterococcus moelleringii</name>
    <dbReference type="NCBI Taxonomy" id="2815325"/>
    <lineage>
        <taxon>Bacteria</taxon>
        <taxon>Bacillati</taxon>
        <taxon>Bacillota</taxon>
        <taxon>Bacilli</taxon>
        <taxon>Lactobacillales</taxon>
        <taxon>Enterococcaceae</taxon>
        <taxon>Enterococcus</taxon>
    </lineage>
</organism>
<dbReference type="Gene3D" id="2.60.40.10">
    <property type="entry name" value="Immunoglobulins"/>
    <property type="match status" value="1"/>
</dbReference>
<dbReference type="RefSeq" id="WP_207672925.1">
    <property type="nucleotide sequence ID" value="NZ_JAFREM010000012.1"/>
</dbReference>